<evidence type="ECO:0000256" key="5">
    <source>
        <dbReference type="ARBA" id="ARBA00023004"/>
    </source>
</evidence>
<dbReference type="SMART" id="SM00558">
    <property type="entry name" value="JmjC"/>
    <property type="match status" value="1"/>
</dbReference>
<dbReference type="GO" id="GO:0016491">
    <property type="term" value="F:oxidoreductase activity"/>
    <property type="evidence" value="ECO:0007669"/>
    <property type="project" value="UniProtKB-KW"/>
</dbReference>
<proteinExistence type="predicted"/>
<gene>
    <name evidence="8" type="ORF">EVOR1521_LOCUS21945</name>
</gene>
<keyword evidence="9" id="KW-1185">Reference proteome</keyword>
<dbReference type="Pfam" id="PF13621">
    <property type="entry name" value="Cupin_8"/>
    <property type="match status" value="1"/>
</dbReference>
<accession>A0AA36N8G6</accession>
<keyword evidence="3" id="KW-0479">Metal-binding</keyword>
<comment type="cofactor">
    <cofactor evidence="1">
        <name>Fe(2+)</name>
        <dbReference type="ChEBI" id="CHEBI:29033"/>
    </cofactor>
</comment>
<dbReference type="EMBL" id="CAUJNA010003288">
    <property type="protein sequence ID" value="CAJ1398062.1"/>
    <property type="molecule type" value="Genomic_DNA"/>
</dbReference>
<evidence type="ECO:0000259" key="7">
    <source>
        <dbReference type="PROSITE" id="PS51184"/>
    </source>
</evidence>
<dbReference type="Proteomes" id="UP001178507">
    <property type="component" value="Unassembled WGS sequence"/>
</dbReference>
<evidence type="ECO:0000256" key="4">
    <source>
        <dbReference type="ARBA" id="ARBA00023002"/>
    </source>
</evidence>
<comment type="caution">
    <text evidence="8">The sequence shown here is derived from an EMBL/GenBank/DDBJ whole genome shotgun (WGS) entry which is preliminary data.</text>
</comment>
<evidence type="ECO:0000256" key="1">
    <source>
        <dbReference type="ARBA" id="ARBA00001954"/>
    </source>
</evidence>
<name>A0AA36N8G6_9DINO</name>
<evidence type="ECO:0000256" key="2">
    <source>
        <dbReference type="ARBA" id="ARBA00004123"/>
    </source>
</evidence>
<dbReference type="PANTHER" id="PTHR12461:SF106">
    <property type="entry name" value="BIFUNCTIONAL PEPTIDASE AND ARGINYL-HYDROXYLASE JMJD5"/>
    <property type="match status" value="1"/>
</dbReference>
<evidence type="ECO:0000256" key="3">
    <source>
        <dbReference type="ARBA" id="ARBA00022723"/>
    </source>
</evidence>
<dbReference type="SUPFAM" id="SSF51197">
    <property type="entry name" value="Clavaminate synthase-like"/>
    <property type="match status" value="1"/>
</dbReference>
<evidence type="ECO:0000256" key="6">
    <source>
        <dbReference type="ARBA" id="ARBA00023242"/>
    </source>
</evidence>
<dbReference type="InterPro" id="IPR041667">
    <property type="entry name" value="Cupin_8"/>
</dbReference>
<organism evidence="8 9">
    <name type="scientific">Effrenium voratum</name>
    <dbReference type="NCBI Taxonomy" id="2562239"/>
    <lineage>
        <taxon>Eukaryota</taxon>
        <taxon>Sar</taxon>
        <taxon>Alveolata</taxon>
        <taxon>Dinophyceae</taxon>
        <taxon>Suessiales</taxon>
        <taxon>Symbiodiniaceae</taxon>
        <taxon>Effrenium</taxon>
    </lineage>
</organism>
<keyword evidence="4" id="KW-0560">Oxidoreductase</keyword>
<dbReference type="InterPro" id="IPR003347">
    <property type="entry name" value="JmjC_dom"/>
</dbReference>
<keyword evidence="6" id="KW-0539">Nucleus</keyword>
<reference evidence="8" key="1">
    <citation type="submission" date="2023-08" db="EMBL/GenBank/DDBJ databases">
        <authorList>
            <person name="Chen Y."/>
            <person name="Shah S."/>
            <person name="Dougan E. K."/>
            <person name="Thang M."/>
            <person name="Chan C."/>
        </authorList>
    </citation>
    <scope>NUCLEOTIDE SEQUENCE</scope>
</reference>
<evidence type="ECO:0000313" key="8">
    <source>
        <dbReference type="EMBL" id="CAJ1398062.1"/>
    </source>
</evidence>
<dbReference type="PANTHER" id="PTHR12461">
    <property type="entry name" value="HYPOXIA-INDUCIBLE FACTOR 1 ALPHA INHIBITOR-RELATED"/>
    <property type="match status" value="1"/>
</dbReference>
<keyword evidence="5" id="KW-0408">Iron</keyword>
<comment type="subcellular location">
    <subcellularLocation>
        <location evidence="2">Nucleus</location>
    </subcellularLocation>
</comment>
<dbReference type="AlphaFoldDB" id="A0AA36N8G6"/>
<feature type="domain" description="JmjC" evidence="7">
    <location>
        <begin position="228"/>
        <end position="377"/>
    </location>
</feature>
<dbReference type="GO" id="GO:0005634">
    <property type="term" value="C:nucleus"/>
    <property type="evidence" value="ECO:0007669"/>
    <property type="project" value="UniProtKB-SubCell"/>
</dbReference>
<dbReference type="Gene3D" id="2.60.120.650">
    <property type="entry name" value="Cupin"/>
    <property type="match status" value="1"/>
</dbReference>
<evidence type="ECO:0000313" key="9">
    <source>
        <dbReference type="Proteomes" id="UP001178507"/>
    </source>
</evidence>
<protein>
    <recommendedName>
        <fullName evidence="7">JmjC domain-containing protein</fullName>
    </recommendedName>
</protein>
<dbReference type="GO" id="GO:0046872">
    <property type="term" value="F:metal ion binding"/>
    <property type="evidence" value="ECO:0007669"/>
    <property type="project" value="UniProtKB-KW"/>
</dbReference>
<dbReference type="PROSITE" id="PS51184">
    <property type="entry name" value="JMJC"/>
    <property type="match status" value="1"/>
</dbReference>
<sequence>MRCDICRSKAARWAELLWAKSTKLRLLLQGPPWLWPRTRSQRCLGLRRPLAPWREVFAVSCLMRCELEGRAGRPLEALRLVDLGLILGGPETFVAPGLFQHARSLAFELSESPSAKRPRQGRLFEAGTEVLPTLRRRCAQREEVDLETFLVSHFAPKTPLILRKGCAWPAVRRWSEESFWCGGPLGQRFVPVETDYWMDEGFKIMQLCDFVQHCSEVEGHSSAPSRGGYLAQHALFDQLPELEADILTPELALCGEGSLLRQVFFGPKGTVTPLHFDPYENIFCQVVGVKYLRLFPPSESENLYPREGDLSNNSRLEPADLLAGESAEGAYGDFPKLQKAEFQEAVLQPGDLLYLPMGWWHYVKSFSTSISIAFHFT</sequence>